<evidence type="ECO:0000313" key="3">
    <source>
        <dbReference type="Proteomes" id="UP000268372"/>
    </source>
</evidence>
<reference evidence="2 3" key="1">
    <citation type="submission" date="2018-11" db="EMBL/GenBank/DDBJ databases">
        <title>Flavobacterium sp. nov., YIM 102796 draft genome.</title>
        <authorList>
            <person name="Li G."/>
            <person name="Jiang Y."/>
        </authorList>
    </citation>
    <scope>NUCLEOTIDE SEQUENCE [LARGE SCALE GENOMIC DNA]</scope>
    <source>
        <strain evidence="2 3">YIM 102796</strain>
    </source>
</reference>
<keyword evidence="1" id="KW-1133">Transmembrane helix</keyword>
<feature type="transmembrane region" description="Helical" evidence="1">
    <location>
        <begin position="105"/>
        <end position="125"/>
    </location>
</feature>
<accession>A0A3P1ATF9</accession>
<proteinExistence type="predicted"/>
<dbReference type="Proteomes" id="UP000268372">
    <property type="component" value="Unassembled WGS sequence"/>
</dbReference>
<keyword evidence="3" id="KW-1185">Reference proteome</keyword>
<organism evidence="2 3">
    <name type="scientific">Paenimyroides viscosum</name>
    <dbReference type="NCBI Taxonomy" id="2488729"/>
    <lineage>
        <taxon>Bacteria</taxon>
        <taxon>Pseudomonadati</taxon>
        <taxon>Bacteroidota</taxon>
        <taxon>Flavobacteriia</taxon>
        <taxon>Flavobacteriales</taxon>
        <taxon>Flavobacteriaceae</taxon>
        <taxon>Paenimyroides</taxon>
    </lineage>
</organism>
<keyword evidence="1" id="KW-0812">Transmembrane</keyword>
<feature type="transmembrane region" description="Helical" evidence="1">
    <location>
        <begin position="81"/>
        <end position="99"/>
    </location>
</feature>
<name>A0A3P1ATF9_9FLAO</name>
<protein>
    <submittedName>
        <fullName evidence="2">Uncharacterized protein</fullName>
    </submittedName>
</protein>
<feature type="transmembrane region" description="Helical" evidence="1">
    <location>
        <begin position="25"/>
        <end position="45"/>
    </location>
</feature>
<dbReference type="EMBL" id="RQTJ01000032">
    <property type="protein sequence ID" value="RRA91990.1"/>
    <property type="molecule type" value="Genomic_DNA"/>
</dbReference>
<sequence>MKIFLKNKKFQTKISLRNVIASSPFDLYAGWISVALIANTAVWLTKINWEPILFSEAGWTIFLLSIAGIIGIFISWNYNAIAFGISIAWGVTAVAVNNFNQNFNIVITAVIVSVAILSVCFYQLMHKILPTD</sequence>
<dbReference type="RefSeq" id="WP_124900106.1">
    <property type="nucleotide sequence ID" value="NZ_RQTJ01000032.1"/>
</dbReference>
<evidence type="ECO:0000313" key="2">
    <source>
        <dbReference type="EMBL" id="RRA91990.1"/>
    </source>
</evidence>
<feature type="transmembrane region" description="Helical" evidence="1">
    <location>
        <begin position="57"/>
        <end position="74"/>
    </location>
</feature>
<comment type="caution">
    <text evidence="2">The sequence shown here is derived from an EMBL/GenBank/DDBJ whole genome shotgun (WGS) entry which is preliminary data.</text>
</comment>
<gene>
    <name evidence="2" type="ORF">EG242_12010</name>
</gene>
<evidence type="ECO:0000256" key="1">
    <source>
        <dbReference type="SAM" id="Phobius"/>
    </source>
</evidence>
<keyword evidence="1" id="KW-0472">Membrane</keyword>
<dbReference type="AlphaFoldDB" id="A0A3P1ATF9"/>
<dbReference type="OrthoDB" id="5189031at2"/>